<evidence type="ECO:0000256" key="6">
    <source>
        <dbReference type="ARBA" id="ARBA00023136"/>
    </source>
</evidence>
<keyword evidence="4" id="KW-1134">Transmembrane beta strand</keyword>
<keyword evidence="3" id="KW-0813">Transport</keyword>
<dbReference type="Gene3D" id="1.20.1600.10">
    <property type="entry name" value="Outer membrane efflux proteins (OEP)"/>
    <property type="match status" value="1"/>
</dbReference>
<evidence type="ECO:0000256" key="7">
    <source>
        <dbReference type="ARBA" id="ARBA00023237"/>
    </source>
</evidence>
<sequence length="68" mass="7558">DKQRSTTQSVRSLYSQVRSNVLTVKARKQAIVSSRTALEATRSGYEVGTRNIVELLDSEQALYQALAD</sequence>
<keyword evidence="6" id="KW-0472">Membrane</keyword>
<dbReference type="PANTHER" id="PTHR30026">
    <property type="entry name" value="OUTER MEMBRANE PROTEIN TOLC"/>
    <property type="match status" value="1"/>
</dbReference>
<protein>
    <submittedName>
        <fullName evidence="8">TolC family protein</fullName>
    </submittedName>
</protein>
<evidence type="ECO:0000313" key="8">
    <source>
        <dbReference type="EMBL" id="MEL0618738.1"/>
    </source>
</evidence>
<evidence type="ECO:0000256" key="5">
    <source>
        <dbReference type="ARBA" id="ARBA00022692"/>
    </source>
</evidence>
<proteinExistence type="inferred from homology"/>
<evidence type="ECO:0000256" key="2">
    <source>
        <dbReference type="ARBA" id="ARBA00007613"/>
    </source>
</evidence>
<reference evidence="8 9" key="1">
    <citation type="submission" date="2024-02" db="EMBL/GenBank/DDBJ databases">
        <title>Bacteria isolated from the canopy kelp, Nereocystis luetkeana.</title>
        <authorList>
            <person name="Pfister C.A."/>
            <person name="Younker I.T."/>
            <person name="Light S.H."/>
        </authorList>
    </citation>
    <scope>NUCLEOTIDE SEQUENCE [LARGE SCALE GENOMIC DNA]</scope>
    <source>
        <strain evidence="8 9">TI.5.07</strain>
    </source>
</reference>
<dbReference type="InterPro" id="IPR003423">
    <property type="entry name" value="OMP_efflux"/>
</dbReference>
<dbReference type="InterPro" id="IPR051906">
    <property type="entry name" value="TolC-like"/>
</dbReference>
<evidence type="ECO:0000256" key="4">
    <source>
        <dbReference type="ARBA" id="ARBA00022452"/>
    </source>
</evidence>
<keyword evidence="9" id="KW-1185">Reference proteome</keyword>
<evidence type="ECO:0000256" key="3">
    <source>
        <dbReference type="ARBA" id="ARBA00022448"/>
    </source>
</evidence>
<feature type="non-terminal residue" evidence="8">
    <location>
        <position position="1"/>
    </location>
</feature>
<keyword evidence="5" id="KW-0812">Transmembrane</keyword>
<keyword evidence="7" id="KW-0998">Cell outer membrane</keyword>
<evidence type="ECO:0000313" key="9">
    <source>
        <dbReference type="Proteomes" id="UP001378242"/>
    </source>
</evidence>
<dbReference type="SUPFAM" id="SSF56954">
    <property type="entry name" value="Outer membrane efflux proteins (OEP)"/>
    <property type="match status" value="1"/>
</dbReference>
<dbReference type="PANTHER" id="PTHR30026:SF20">
    <property type="entry name" value="OUTER MEMBRANE PROTEIN TOLC"/>
    <property type="match status" value="1"/>
</dbReference>
<comment type="similarity">
    <text evidence="2">Belongs to the outer membrane factor (OMF) (TC 1.B.17) family.</text>
</comment>
<comment type="caution">
    <text evidence="8">The sequence shown here is derived from an EMBL/GenBank/DDBJ whole genome shotgun (WGS) entry which is preliminary data.</text>
</comment>
<dbReference type="EMBL" id="JBAKAP010000150">
    <property type="protein sequence ID" value="MEL0618738.1"/>
    <property type="molecule type" value="Genomic_DNA"/>
</dbReference>
<dbReference type="RefSeq" id="WP_341543013.1">
    <property type="nucleotide sequence ID" value="NZ_JBAKAP010000150.1"/>
</dbReference>
<accession>A0ABU9GKR6</accession>
<evidence type="ECO:0000256" key="1">
    <source>
        <dbReference type="ARBA" id="ARBA00004442"/>
    </source>
</evidence>
<gene>
    <name evidence="8" type="ORF">V6243_18140</name>
</gene>
<dbReference type="Pfam" id="PF02321">
    <property type="entry name" value="OEP"/>
    <property type="match status" value="1"/>
</dbReference>
<comment type="subcellular location">
    <subcellularLocation>
        <location evidence="1">Cell outer membrane</location>
    </subcellularLocation>
</comment>
<organism evidence="8 9">
    <name type="scientific">Cobetia marina</name>
    <name type="common">Deleya marina</name>
    <dbReference type="NCBI Taxonomy" id="28258"/>
    <lineage>
        <taxon>Bacteria</taxon>
        <taxon>Pseudomonadati</taxon>
        <taxon>Pseudomonadota</taxon>
        <taxon>Gammaproteobacteria</taxon>
        <taxon>Oceanospirillales</taxon>
        <taxon>Halomonadaceae</taxon>
        <taxon>Cobetia</taxon>
    </lineage>
</organism>
<name>A0ABU9GKR6_COBMA</name>
<dbReference type="Proteomes" id="UP001378242">
    <property type="component" value="Unassembled WGS sequence"/>
</dbReference>